<evidence type="ECO:0000313" key="5">
    <source>
        <dbReference type="Proteomes" id="UP000654370"/>
    </source>
</evidence>
<dbReference type="PANTHER" id="PTHR46052:SF1">
    <property type="entry name" value="PHOSDUCIN-LIKE PROTEIN"/>
    <property type="match status" value="1"/>
</dbReference>
<dbReference type="Proteomes" id="UP000654370">
    <property type="component" value="Unassembled WGS sequence"/>
</dbReference>
<feature type="region of interest" description="Disordered" evidence="2">
    <location>
        <begin position="22"/>
        <end position="45"/>
    </location>
</feature>
<dbReference type="AlphaFoldDB" id="A0A8H7U7B9"/>
<dbReference type="Gene3D" id="3.40.30.10">
    <property type="entry name" value="Glutaredoxin"/>
    <property type="match status" value="1"/>
</dbReference>
<dbReference type="EMBL" id="JAEPQZ010000014">
    <property type="protein sequence ID" value="KAG2173766.1"/>
    <property type="molecule type" value="Genomic_DNA"/>
</dbReference>
<sequence length="243" mass="27865">VFERSVSDYQFSQRLIITIVKDPQDDSSSSQQPIRTGGRQTGPKGVLADYEYHKQLKNEASQARLRAYHKRMVENAITTTSYGQDQQELILEHRVSDDEDLLEDSDQDAILAYRQQRLQELAKMSNSSVRRQQKVFGTMEDIDADQYASVIDTEWKTVPIIIHLYDESIPHCREVDSILSDLARKFSLARFVRVSAEELEFDLVGSSAILAYRGGILVANLVRLVDYVNDRFDMESVEDVLIR</sequence>
<evidence type="ECO:0000313" key="4">
    <source>
        <dbReference type="EMBL" id="KAG2173766.1"/>
    </source>
</evidence>
<gene>
    <name evidence="4" type="ORF">INT43_005186</name>
</gene>
<protein>
    <recommendedName>
        <fullName evidence="3">Phosducin domain-containing protein</fullName>
    </recommendedName>
</protein>
<keyword evidence="5" id="KW-1185">Reference proteome</keyword>
<dbReference type="InterPro" id="IPR051499">
    <property type="entry name" value="Phosducin-like_reg"/>
</dbReference>
<proteinExistence type="inferred from homology"/>
<reference evidence="4" key="1">
    <citation type="submission" date="2020-12" db="EMBL/GenBank/DDBJ databases">
        <title>Metabolic potential, ecology and presence of endohyphal bacteria is reflected in genomic diversity of Mucoromycotina.</title>
        <authorList>
            <person name="Muszewska A."/>
            <person name="Okrasinska A."/>
            <person name="Steczkiewicz K."/>
            <person name="Drgas O."/>
            <person name="Orlowska M."/>
            <person name="Perlinska-Lenart U."/>
            <person name="Aleksandrzak-Piekarczyk T."/>
            <person name="Szatraj K."/>
            <person name="Zielenkiewicz U."/>
            <person name="Pilsyk S."/>
            <person name="Malc E."/>
            <person name="Mieczkowski P."/>
            <person name="Kruszewska J.S."/>
            <person name="Biernat P."/>
            <person name="Pawlowska J."/>
        </authorList>
    </citation>
    <scope>NUCLEOTIDE SEQUENCE</scope>
    <source>
        <strain evidence="4">WA0000067209</strain>
    </source>
</reference>
<comment type="similarity">
    <text evidence="1">Belongs to the phosducin family.</text>
</comment>
<accession>A0A8H7U7B9</accession>
<feature type="domain" description="Phosducin" evidence="3">
    <location>
        <begin position="39"/>
        <end position="239"/>
    </location>
</feature>
<evidence type="ECO:0000259" key="3">
    <source>
        <dbReference type="Pfam" id="PF02114"/>
    </source>
</evidence>
<dbReference type="PANTHER" id="PTHR46052">
    <property type="entry name" value="PHOSDUCIN-LIKE PROTEIN"/>
    <property type="match status" value="1"/>
</dbReference>
<dbReference type="InterPro" id="IPR023196">
    <property type="entry name" value="Phosducin_N_dom_sf"/>
</dbReference>
<dbReference type="Gene3D" id="1.10.168.10">
    <property type="entry name" value="Phosducin, domain 2"/>
    <property type="match status" value="1"/>
</dbReference>
<dbReference type="OrthoDB" id="70588at2759"/>
<organism evidence="4 5">
    <name type="scientific">Mortierella isabellina</name>
    <name type="common">Filamentous fungus</name>
    <name type="synonym">Umbelopsis isabellina</name>
    <dbReference type="NCBI Taxonomy" id="91625"/>
    <lineage>
        <taxon>Eukaryota</taxon>
        <taxon>Fungi</taxon>
        <taxon>Fungi incertae sedis</taxon>
        <taxon>Mucoromycota</taxon>
        <taxon>Mucoromycotina</taxon>
        <taxon>Umbelopsidomycetes</taxon>
        <taxon>Umbelopsidales</taxon>
        <taxon>Umbelopsidaceae</taxon>
        <taxon>Umbelopsis</taxon>
    </lineage>
</organism>
<dbReference type="Pfam" id="PF02114">
    <property type="entry name" value="Phosducin"/>
    <property type="match status" value="1"/>
</dbReference>
<dbReference type="InterPro" id="IPR036249">
    <property type="entry name" value="Thioredoxin-like_sf"/>
</dbReference>
<comment type="caution">
    <text evidence="4">The sequence shown here is derived from an EMBL/GenBank/DDBJ whole genome shotgun (WGS) entry which is preliminary data.</text>
</comment>
<evidence type="ECO:0000256" key="2">
    <source>
        <dbReference type="SAM" id="MobiDB-lite"/>
    </source>
</evidence>
<name>A0A8H7U7B9_MORIS</name>
<feature type="non-terminal residue" evidence="4">
    <location>
        <position position="1"/>
    </location>
</feature>
<dbReference type="InterPro" id="IPR024253">
    <property type="entry name" value="Phosducin_thioredoxin-like_dom"/>
</dbReference>
<evidence type="ECO:0000256" key="1">
    <source>
        <dbReference type="ARBA" id="ARBA00009686"/>
    </source>
</evidence>
<dbReference type="SUPFAM" id="SSF52833">
    <property type="entry name" value="Thioredoxin-like"/>
    <property type="match status" value="1"/>
</dbReference>